<keyword evidence="11 15" id="KW-0472">Membrane</keyword>
<dbReference type="Pfam" id="PF00512">
    <property type="entry name" value="HisKA"/>
    <property type="match status" value="1"/>
</dbReference>
<dbReference type="NCBIfam" id="TIGR00229">
    <property type="entry name" value="sensory_box"/>
    <property type="match status" value="1"/>
</dbReference>
<feature type="transmembrane region" description="Helical" evidence="15">
    <location>
        <begin position="182"/>
        <end position="204"/>
    </location>
</feature>
<dbReference type="SMART" id="SM00387">
    <property type="entry name" value="HATPase_c"/>
    <property type="match status" value="1"/>
</dbReference>
<dbReference type="SUPFAM" id="SSF47384">
    <property type="entry name" value="Homodimeric domain of signal transducing histidine kinase"/>
    <property type="match status" value="1"/>
</dbReference>
<dbReference type="CDD" id="cd17546">
    <property type="entry name" value="REC_hyHK_CKI1_RcsC-like"/>
    <property type="match status" value="1"/>
</dbReference>
<keyword evidence="21" id="KW-1185">Reference proteome</keyword>
<evidence type="ECO:0000256" key="5">
    <source>
        <dbReference type="ARBA" id="ARBA00022553"/>
    </source>
</evidence>
<keyword evidence="4" id="KW-1003">Cell membrane</keyword>
<dbReference type="CDD" id="cd16922">
    <property type="entry name" value="HATPase_EvgS-ArcB-TorS-like"/>
    <property type="match status" value="1"/>
</dbReference>
<evidence type="ECO:0000256" key="4">
    <source>
        <dbReference type="ARBA" id="ARBA00022475"/>
    </source>
</evidence>
<dbReference type="SUPFAM" id="SSF55785">
    <property type="entry name" value="PYP-like sensor domain (PAS domain)"/>
    <property type="match status" value="1"/>
</dbReference>
<dbReference type="PROSITE" id="PS50894">
    <property type="entry name" value="HPT"/>
    <property type="match status" value="1"/>
</dbReference>
<keyword evidence="5 13" id="KW-0597">Phosphoprotein</keyword>
<organism evidence="20 21">
    <name type="scientific">Pacificitalea manganoxidans</name>
    <dbReference type="NCBI Taxonomy" id="1411902"/>
    <lineage>
        <taxon>Bacteria</taxon>
        <taxon>Pseudomonadati</taxon>
        <taxon>Pseudomonadota</taxon>
        <taxon>Alphaproteobacteria</taxon>
        <taxon>Rhodobacterales</taxon>
        <taxon>Paracoccaceae</taxon>
        <taxon>Pacificitalea</taxon>
    </lineage>
</organism>
<dbReference type="KEGG" id="cmag:CBW24_02175"/>
<dbReference type="InterPro" id="IPR000014">
    <property type="entry name" value="PAS"/>
</dbReference>
<evidence type="ECO:0000259" key="17">
    <source>
        <dbReference type="PROSITE" id="PS50110"/>
    </source>
</evidence>
<dbReference type="SMART" id="SM00091">
    <property type="entry name" value="PAS"/>
    <property type="match status" value="1"/>
</dbReference>
<dbReference type="PANTHER" id="PTHR45339">
    <property type="entry name" value="HYBRID SIGNAL TRANSDUCTION HISTIDINE KINASE J"/>
    <property type="match status" value="1"/>
</dbReference>
<evidence type="ECO:0000259" key="16">
    <source>
        <dbReference type="PROSITE" id="PS50109"/>
    </source>
</evidence>
<dbReference type="InterPro" id="IPR013767">
    <property type="entry name" value="PAS_fold"/>
</dbReference>
<dbReference type="Pfam" id="PF00989">
    <property type="entry name" value="PAS"/>
    <property type="match status" value="1"/>
</dbReference>
<accession>A0A291LW56</accession>
<evidence type="ECO:0000256" key="7">
    <source>
        <dbReference type="ARBA" id="ARBA00022741"/>
    </source>
</evidence>
<dbReference type="Pfam" id="PF01627">
    <property type="entry name" value="Hpt"/>
    <property type="match status" value="1"/>
</dbReference>
<evidence type="ECO:0000256" key="13">
    <source>
        <dbReference type="PROSITE-ProRule" id="PRU00169"/>
    </source>
</evidence>
<dbReference type="InterPro" id="IPR003594">
    <property type="entry name" value="HATPase_dom"/>
</dbReference>
<feature type="domain" description="PAS" evidence="18">
    <location>
        <begin position="220"/>
        <end position="295"/>
    </location>
</feature>
<dbReference type="RefSeq" id="WP_097372529.1">
    <property type="nucleotide sequence ID" value="NZ_CP021404.1"/>
</dbReference>
<feature type="modified residue" description="Phosphohistidine" evidence="12">
    <location>
        <position position="815"/>
    </location>
</feature>
<dbReference type="Gene3D" id="3.30.450.20">
    <property type="entry name" value="PAS domain"/>
    <property type="match status" value="1"/>
</dbReference>
<evidence type="ECO:0000256" key="1">
    <source>
        <dbReference type="ARBA" id="ARBA00000085"/>
    </source>
</evidence>
<dbReference type="Gene3D" id="1.20.120.160">
    <property type="entry name" value="HPT domain"/>
    <property type="match status" value="1"/>
</dbReference>
<dbReference type="GO" id="GO:0006355">
    <property type="term" value="P:regulation of DNA-templated transcription"/>
    <property type="evidence" value="ECO:0007669"/>
    <property type="project" value="InterPro"/>
</dbReference>
<dbReference type="GO" id="GO:0000155">
    <property type="term" value="F:phosphorelay sensor kinase activity"/>
    <property type="evidence" value="ECO:0007669"/>
    <property type="project" value="InterPro"/>
</dbReference>
<name>A0A291LW56_9RHOB</name>
<dbReference type="InterPro" id="IPR036890">
    <property type="entry name" value="HATPase_C_sf"/>
</dbReference>
<dbReference type="GO" id="GO:0005524">
    <property type="term" value="F:ATP binding"/>
    <property type="evidence" value="ECO:0007669"/>
    <property type="project" value="UniProtKB-KW"/>
</dbReference>
<dbReference type="InterPro" id="IPR003661">
    <property type="entry name" value="HisK_dim/P_dom"/>
</dbReference>
<dbReference type="PRINTS" id="PR00344">
    <property type="entry name" value="BCTRLSENSOR"/>
</dbReference>
<evidence type="ECO:0000256" key="3">
    <source>
        <dbReference type="ARBA" id="ARBA00012438"/>
    </source>
</evidence>
<dbReference type="EMBL" id="CP021404">
    <property type="protein sequence ID" value="ATI40922.1"/>
    <property type="molecule type" value="Genomic_DNA"/>
</dbReference>
<dbReference type="PROSITE" id="PS50110">
    <property type="entry name" value="RESPONSE_REGULATORY"/>
    <property type="match status" value="1"/>
</dbReference>
<feature type="compositionally biased region" description="Low complexity" evidence="14">
    <location>
        <begin position="873"/>
        <end position="886"/>
    </location>
</feature>
<dbReference type="AlphaFoldDB" id="A0A291LW56"/>
<evidence type="ECO:0000313" key="20">
    <source>
        <dbReference type="EMBL" id="ATI40922.1"/>
    </source>
</evidence>
<dbReference type="SMART" id="SM00388">
    <property type="entry name" value="HisKA"/>
    <property type="match status" value="1"/>
</dbReference>
<evidence type="ECO:0000256" key="8">
    <source>
        <dbReference type="ARBA" id="ARBA00022840"/>
    </source>
</evidence>
<dbReference type="OrthoDB" id="9801651at2"/>
<evidence type="ECO:0000259" key="18">
    <source>
        <dbReference type="PROSITE" id="PS50112"/>
    </source>
</evidence>
<feature type="region of interest" description="Disordered" evidence="14">
    <location>
        <begin position="871"/>
        <end position="893"/>
    </location>
</feature>
<keyword evidence="6 15" id="KW-0812">Transmembrane</keyword>
<dbReference type="CDD" id="cd00088">
    <property type="entry name" value="HPT"/>
    <property type="match status" value="1"/>
</dbReference>
<gene>
    <name evidence="20" type="ORF">CBW24_02175</name>
</gene>
<dbReference type="InterPro" id="IPR005467">
    <property type="entry name" value="His_kinase_dom"/>
</dbReference>
<sequence length="893" mass="96647">MAAWPRIADRVRSRVRGGALAFALAFCVGLVAALGWLMLREIGNFANADADNPRWTLSQVDAEFLQFRLGLEQAQRDPRMLDALRRRFDVIYTRVKSLREGDAYSTLRNNREFEAACLSVSGFLDAVVPLIDGPDSVLLAALPQIRARAAAQNARVRQLSLGGLSTFAEIAETRRAAAANMLVRMATVLGLIFAGLAVLSLSLLRLIRSGEERAETLRRTGVRLRTIVETSHDAILVCDAGGRILELNAAGEAMFGVSQEEARGVSAIDLLVPAEDRAALRRGRLAFLERGLRPDPGQRRFEVTVQAAGRTLPVDVSVDSAQSGRQLVHVAFFRDISRRRATEAALRDARDRALAGEKAKAKFLAVMSHEMRTPLNGLLGTIALLRDTGLDRRQTGYLDTMASSGELLLGLVNDVLDLSKFEAGKIRPERRVFDVGALVAGVVEKMEGLAAGNDTALGWSWVGPPMKSALGDERRLQQVLLNLVGNALKFTRGGSVEIECEMLGAPPDPTVPQVEFRVYDTGIGIAAEHLEQIFQDFETLESSADRKADGTGLGLGISRRLAQLLGGELGAQSEPGEGSVFWLRLPLTVPTQAQITSHVHASTHARNRDAAAIEGPPPEPMSVLLVEDNKVNRFVAREMIEAEGHRVTEAKNGLAGVEMAAAERFDLIMMDISMPVMDGEQAARAIRAGTGASSTTPIIGVTAHALSEAGDRLCAAGMAENLSKPIDRADLRRLLRRFASARPDGAVPAETRLPRIRAHPDRLLDLVQLSDQADALGCKVMQQLFDSFLPEMEEALDSLVALPRDEPQRLRHAAHALAGSCANFGLHELRAALAEIEAAPDHDTDARLARLVPLWTRSRAALLEWWREARGTPEQAQPASPEAAGAVDYPGGG</sequence>
<dbReference type="Gene3D" id="3.30.565.10">
    <property type="entry name" value="Histidine kinase-like ATPase, C-terminal domain"/>
    <property type="match status" value="1"/>
</dbReference>
<keyword evidence="8" id="KW-0067">ATP-binding</keyword>
<dbReference type="InterPro" id="IPR011006">
    <property type="entry name" value="CheY-like_superfamily"/>
</dbReference>
<comment type="catalytic activity">
    <reaction evidence="1">
        <text>ATP + protein L-histidine = ADP + protein N-phospho-L-histidine.</text>
        <dbReference type="EC" id="2.7.13.3"/>
    </reaction>
</comment>
<evidence type="ECO:0000256" key="14">
    <source>
        <dbReference type="SAM" id="MobiDB-lite"/>
    </source>
</evidence>
<feature type="modified residue" description="4-aspartylphosphate" evidence="13">
    <location>
        <position position="671"/>
    </location>
</feature>
<dbReference type="PROSITE" id="PS50109">
    <property type="entry name" value="HIS_KIN"/>
    <property type="match status" value="1"/>
</dbReference>
<feature type="domain" description="Histidine kinase" evidence="16">
    <location>
        <begin position="366"/>
        <end position="589"/>
    </location>
</feature>
<dbReference type="InterPro" id="IPR035965">
    <property type="entry name" value="PAS-like_dom_sf"/>
</dbReference>
<evidence type="ECO:0000256" key="12">
    <source>
        <dbReference type="PROSITE-ProRule" id="PRU00110"/>
    </source>
</evidence>
<dbReference type="Gene3D" id="1.10.287.130">
    <property type="match status" value="1"/>
</dbReference>
<keyword evidence="7" id="KW-0547">Nucleotide-binding</keyword>
<feature type="domain" description="HPt" evidence="19">
    <location>
        <begin position="773"/>
        <end position="869"/>
    </location>
</feature>
<dbReference type="PROSITE" id="PS50112">
    <property type="entry name" value="PAS"/>
    <property type="match status" value="1"/>
</dbReference>
<feature type="domain" description="Response regulatory" evidence="17">
    <location>
        <begin position="622"/>
        <end position="739"/>
    </location>
</feature>
<evidence type="ECO:0000256" key="2">
    <source>
        <dbReference type="ARBA" id="ARBA00004651"/>
    </source>
</evidence>
<dbReference type="SMART" id="SM00448">
    <property type="entry name" value="REC"/>
    <property type="match status" value="1"/>
</dbReference>
<dbReference type="SUPFAM" id="SSF47226">
    <property type="entry name" value="Histidine-containing phosphotransfer domain, HPT domain"/>
    <property type="match status" value="1"/>
</dbReference>
<proteinExistence type="predicted"/>
<dbReference type="InterPro" id="IPR036097">
    <property type="entry name" value="HisK_dim/P_sf"/>
</dbReference>
<keyword evidence="10" id="KW-0902">Two-component regulatory system</keyword>
<dbReference type="Proteomes" id="UP000219050">
    <property type="component" value="Chromosome"/>
</dbReference>
<evidence type="ECO:0000259" key="19">
    <source>
        <dbReference type="PROSITE" id="PS50894"/>
    </source>
</evidence>
<comment type="subcellular location">
    <subcellularLocation>
        <location evidence="2">Cell membrane</location>
        <topology evidence="2">Multi-pass membrane protein</topology>
    </subcellularLocation>
</comment>
<evidence type="ECO:0000256" key="9">
    <source>
        <dbReference type="ARBA" id="ARBA00022989"/>
    </source>
</evidence>
<dbReference type="InterPro" id="IPR001789">
    <property type="entry name" value="Sig_transdc_resp-reg_receiver"/>
</dbReference>
<dbReference type="PANTHER" id="PTHR45339:SF1">
    <property type="entry name" value="HYBRID SIGNAL TRANSDUCTION HISTIDINE KINASE J"/>
    <property type="match status" value="1"/>
</dbReference>
<protein>
    <recommendedName>
        <fullName evidence="3">histidine kinase</fullName>
        <ecNumber evidence="3">2.7.13.3</ecNumber>
    </recommendedName>
</protein>
<evidence type="ECO:0000256" key="11">
    <source>
        <dbReference type="ARBA" id="ARBA00023136"/>
    </source>
</evidence>
<dbReference type="SUPFAM" id="SSF52172">
    <property type="entry name" value="CheY-like"/>
    <property type="match status" value="1"/>
</dbReference>
<dbReference type="EC" id="2.7.13.3" evidence="3"/>
<evidence type="ECO:0000256" key="15">
    <source>
        <dbReference type="SAM" id="Phobius"/>
    </source>
</evidence>
<dbReference type="GO" id="GO:0005886">
    <property type="term" value="C:plasma membrane"/>
    <property type="evidence" value="ECO:0007669"/>
    <property type="project" value="UniProtKB-SubCell"/>
</dbReference>
<dbReference type="InterPro" id="IPR008207">
    <property type="entry name" value="Sig_transdc_His_kin_Hpt_dom"/>
</dbReference>
<dbReference type="CDD" id="cd00082">
    <property type="entry name" value="HisKA"/>
    <property type="match status" value="1"/>
</dbReference>
<evidence type="ECO:0000313" key="21">
    <source>
        <dbReference type="Proteomes" id="UP000219050"/>
    </source>
</evidence>
<keyword evidence="9 15" id="KW-1133">Transmembrane helix</keyword>
<dbReference type="SUPFAM" id="SSF55874">
    <property type="entry name" value="ATPase domain of HSP90 chaperone/DNA topoisomerase II/histidine kinase"/>
    <property type="match status" value="1"/>
</dbReference>
<dbReference type="InterPro" id="IPR004358">
    <property type="entry name" value="Sig_transdc_His_kin-like_C"/>
</dbReference>
<evidence type="ECO:0000256" key="6">
    <source>
        <dbReference type="ARBA" id="ARBA00022692"/>
    </source>
</evidence>
<dbReference type="InterPro" id="IPR036641">
    <property type="entry name" value="HPT_dom_sf"/>
</dbReference>
<feature type="transmembrane region" description="Helical" evidence="15">
    <location>
        <begin position="20"/>
        <end position="39"/>
    </location>
</feature>
<evidence type="ECO:0000256" key="10">
    <source>
        <dbReference type="ARBA" id="ARBA00023012"/>
    </source>
</evidence>
<dbReference type="Pfam" id="PF02518">
    <property type="entry name" value="HATPase_c"/>
    <property type="match status" value="1"/>
</dbReference>
<dbReference type="Gene3D" id="3.40.50.2300">
    <property type="match status" value="1"/>
</dbReference>
<reference evidence="20 21" key="1">
    <citation type="submission" date="2017-05" db="EMBL/GenBank/DDBJ databases">
        <title>Comparative genomic and metabolic analysis of manganese-oxidizing mechanisms in Celeribater manganoxidans DY25T: its adaption to the environment of polymetallic nodule.</title>
        <authorList>
            <person name="Wang X."/>
        </authorList>
    </citation>
    <scope>NUCLEOTIDE SEQUENCE [LARGE SCALE GENOMIC DNA]</scope>
    <source>
        <strain evidence="20 21">DY25</strain>
    </source>
</reference>
<dbReference type="CDD" id="cd00130">
    <property type="entry name" value="PAS"/>
    <property type="match status" value="1"/>
</dbReference>
<dbReference type="Pfam" id="PF00072">
    <property type="entry name" value="Response_reg"/>
    <property type="match status" value="1"/>
</dbReference>